<dbReference type="CDD" id="cd16117">
    <property type="entry name" value="UBX_UBXN4"/>
    <property type="match status" value="1"/>
</dbReference>
<comment type="function">
    <text evidence="6">Involved in endoplasmic reticulum-associated protein degradation (ERAD). Acts as a platform to recruit both UBQLN1 and VCP to the ER during ERAD.</text>
</comment>
<dbReference type="PANTHER" id="PTHR46424:SF1">
    <property type="entry name" value="UBX DOMAIN-CONTAINING PROTEIN 4"/>
    <property type="match status" value="1"/>
</dbReference>
<feature type="compositionally biased region" description="Polar residues" evidence="7">
    <location>
        <begin position="468"/>
        <end position="479"/>
    </location>
</feature>
<dbReference type="InterPro" id="IPR001012">
    <property type="entry name" value="UBX_dom"/>
</dbReference>
<dbReference type="PANTHER" id="PTHR46424">
    <property type="entry name" value="UBX DOMAIN-CONTAINING PROTEIN 4"/>
    <property type="match status" value="1"/>
</dbReference>
<dbReference type="InterPro" id="IPR036249">
    <property type="entry name" value="Thioredoxin-like_sf"/>
</dbReference>
<dbReference type="AlphaFoldDB" id="U5EPD3"/>
<feature type="region of interest" description="Disordered" evidence="7">
    <location>
        <begin position="161"/>
        <end position="180"/>
    </location>
</feature>
<proteinExistence type="evidence at transcript level"/>
<reference evidence="9" key="1">
    <citation type="journal article" date="2014" name="Insect Biochem. Mol. Biol.">
        <title>An insight into the sialome of the frog biting fly, Corethrella appendiculata.</title>
        <authorList>
            <person name="Ribeiro J.M.C."/>
            <person name="Chagas A.C."/>
            <person name="Pham V.M."/>
            <person name="Lounibos L.P."/>
            <person name="Calvo E."/>
        </authorList>
    </citation>
    <scope>NUCLEOTIDE SEQUENCE</scope>
    <source>
        <tissue evidence="9">Salivary glands</tissue>
    </source>
</reference>
<dbReference type="SMART" id="SM00166">
    <property type="entry name" value="UBX"/>
    <property type="match status" value="1"/>
</dbReference>
<keyword evidence="2" id="KW-0834">Unfolded protein response</keyword>
<dbReference type="GO" id="GO:0005789">
    <property type="term" value="C:endoplasmic reticulum membrane"/>
    <property type="evidence" value="ECO:0007669"/>
    <property type="project" value="UniProtKB-SubCell"/>
</dbReference>
<evidence type="ECO:0000256" key="5">
    <source>
        <dbReference type="ARBA" id="ARBA00041575"/>
    </source>
</evidence>
<evidence type="ECO:0000256" key="7">
    <source>
        <dbReference type="SAM" id="MobiDB-lite"/>
    </source>
</evidence>
<sequence length="479" mass="53733">MKWFTGNIPEAITLSKNKNSVFVVYIEGDDEFSKRLTEFIDDVRNSSLLESDKFVAIKIKSGSDEYLAFVQIYKVVPVPSIFFIDNNGSPIEVLTSLIDNVDKLHEKINKIAENVKTIIPSAADQASSSGTAAAIVPEESQASSAVSAEKLEHAKKLIEKKRKEKEEEDSRLAKEKELQRRRNDRELQKFKEWQADQELKNLQEERIRQKQEKKIARQRVLDQIAQDKAERAARFSNVSPQQQTKDSETENKAQQDPAAVPARNFDEARIQFRKPDGENITQTFKSSETFSVVRNYVANTVLAETNIKNFLLTTTFPRKEFVAEDNSRTLSDLQLTPSAVILIIPLTSGITKTAVATSTGNLFNTITLLLFGLLRPITTFFTYLKSKLMGTGGEAAAGSPSTDQPYPSSSTDDNYNAAQKRNLRFNNSANEPKPSTSSGTGAYQRRPFQTSSNIHRLQDSKDSDDENNTWNGNSTQQMP</sequence>
<feature type="region of interest" description="Disordered" evidence="7">
    <location>
        <begin position="230"/>
        <end position="263"/>
    </location>
</feature>
<protein>
    <recommendedName>
        <fullName evidence="4">UBX domain-containing protein 4</fullName>
    </recommendedName>
    <alternativeName>
        <fullName evidence="5">UBX domain-containing protein 2</fullName>
    </alternativeName>
</protein>
<evidence type="ECO:0000256" key="1">
    <source>
        <dbReference type="ARBA" id="ARBA00004406"/>
    </source>
</evidence>
<dbReference type="Pfam" id="PF23187">
    <property type="entry name" value="UBX7_N"/>
    <property type="match status" value="1"/>
</dbReference>
<feature type="region of interest" description="Disordered" evidence="7">
    <location>
        <begin position="392"/>
        <end position="479"/>
    </location>
</feature>
<evidence type="ECO:0000256" key="3">
    <source>
        <dbReference type="ARBA" id="ARBA00038812"/>
    </source>
</evidence>
<dbReference type="Gene3D" id="3.10.20.90">
    <property type="entry name" value="Phosphatidylinositol 3-kinase Catalytic Subunit, Chain A, domain 1"/>
    <property type="match status" value="1"/>
</dbReference>
<dbReference type="InterPro" id="IPR029071">
    <property type="entry name" value="Ubiquitin-like_domsf"/>
</dbReference>
<comment type="subcellular location">
    <subcellularLocation>
        <location evidence="1">Endoplasmic reticulum membrane</location>
        <topology evidence="1">Peripheral membrane protein</topology>
    </subcellularLocation>
</comment>
<evidence type="ECO:0000256" key="6">
    <source>
        <dbReference type="ARBA" id="ARBA00046062"/>
    </source>
</evidence>
<name>U5EPD3_9DIPT</name>
<dbReference type="PROSITE" id="PS50033">
    <property type="entry name" value="UBX"/>
    <property type="match status" value="1"/>
</dbReference>
<evidence type="ECO:0000313" key="9">
    <source>
        <dbReference type="EMBL" id="JAB59655.1"/>
    </source>
</evidence>
<dbReference type="GO" id="GO:0006986">
    <property type="term" value="P:response to unfolded protein"/>
    <property type="evidence" value="ECO:0007669"/>
    <property type="project" value="UniProtKB-KW"/>
</dbReference>
<comment type="subunit">
    <text evidence="3">Directly interacts with VCP. Interacts with UBQLN1. Forms a complex with VCP and UBQLN1.</text>
</comment>
<evidence type="ECO:0000259" key="8">
    <source>
        <dbReference type="PROSITE" id="PS50033"/>
    </source>
</evidence>
<dbReference type="Pfam" id="PF00789">
    <property type="entry name" value="UBX"/>
    <property type="match status" value="1"/>
</dbReference>
<organism evidence="9">
    <name type="scientific">Corethrella appendiculata</name>
    <dbReference type="NCBI Taxonomy" id="1370023"/>
    <lineage>
        <taxon>Eukaryota</taxon>
        <taxon>Metazoa</taxon>
        <taxon>Ecdysozoa</taxon>
        <taxon>Arthropoda</taxon>
        <taxon>Hexapoda</taxon>
        <taxon>Insecta</taxon>
        <taxon>Pterygota</taxon>
        <taxon>Neoptera</taxon>
        <taxon>Endopterygota</taxon>
        <taxon>Diptera</taxon>
        <taxon>Nematocera</taxon>
        <taxon>Culicoidea</taxon>
        <taxon>Chaoboridae</taxon>
        <taxon>Corethrella</taxon>
    </lineage>
</organism>
<accession>U5EPD3</accession>
<dbReference type="EMBL" id="GANO01000216">
    <property type="protein sequence ID" value="JAB59655.1"/>
    <property type="molecule type" value="mRNA"/>
</dbReference>
<feature type="domain" description="UBX" evidence="8">
    <location>
        <begin position="263"/>
        <end position="343"/>
    </location>
</feature>
<dbReference type="GO" id="GO:0036503">
    <property type="term" value="P:ERAD pathway"/>
    <property type="evidence" value="ECO:0007669"/>
    <property type="project" value="TreeGrafter"/>
</dbReference>
<dbReference type="SUPFAM" id="SSF52833">
    <property type="entry name" value="Thioredoxin-like"/>
    <property type="match status" value="1"/>
</dbReference>
<feature type="compositionally biased region" description="Polar residues" evidence="7">
    <location>
        <begin position="399"/>
        <end position="455"/>
    </location>
</feature>
<feature type="compositionally biased region" description="Basic and acidic residues" evidence="7">
    <location>
        <begin position="164"/>
        <end position="180"/>
    </location>
</feature>
<dbReference type="SUPFAM" id="SSF54236">
    <property type="entry name" value="Ubiquitin-like"/>
    <property type="match status" value="1"/>
</dbReference>
<evidence type="ECO:0000256" key="4">
    <source>
        <dbReference type="ARBA" id="ARBA00040925"/>
    </source>
</evidence>
<evidence type="ECO:0000256" key="2">
    <source>
        <dbReference type="ARBA" id="ARBA00023230"/>
    </source>
</evidence>